<dbReference type="InterPro" id="IPR027417">
    <property type="entry name" value="P-loop_NTPase"/>
</dbReference>
<keyword evidence="2" id="KW-0813">Transport</keyword>
<dbReference type="InterPro" id="IPR052156">
    <property type="entry name" value="BCAA_Transport_ATP-bd_LivF"/>
</dbReference>
<dbReference type="GO" id="GO:0005524">
    <property type="term" value="F:ATP binding"/>
    <property type="evidence" value="ECO:0007669"/>
    <property type="project" value="UniProtKB-KW"/>
</dbReference>
<sequence>MLDVKNVRVCYGNVPAIHHLDLVVPEGSITSIVGSNGAGKTTLLKTIMGHLRPTDGEIRFQGTRIDGLPAHQISRQGIALVPEGRRLFEKLTVRENLLLGAYAVKDKAQIAHHLDWVYALFPILKERQHQVSGTFSGGEQQLLAIARGLMSQPSLLMFDEPSLGVMPTVVTQIFEIIERINQEGTTILLVEQNVERSLNIAEQAYVLQTGRIVLQGSGTDLLQQDLIREAYLGM</sequence>
<evidence type="ECO:0000256" key="4">
    <source>
        <dbReference type="ARBA" id="ARBA00022840"/>
    </source>
</evidence>
<reference evidence="7" key="1">
    <citation type="submission" date="2019-11" db="EMBL/GenBank/DDBJ databases">
        <title>Microbial mats filling the niche in hypersaline microbial mats.</title>
        <authorList>
            <person name="Wong H.L."/>
            <person name="Macleod F.I."/>
            <person name="White R.A. III"/>
            <person name="Burns B.P."/>
        </authorList>
    </citation>
    <scope>NUCLEOTIDE SEQUENCE</scope>
    <source>
        <strain evidence="7">Rbin_158</strain>
    </source>
</reference>
<evidence type="ECO:0000313" key="7">
    <source>
        <dbReference type="EMBL" id="MBD3327339.1"/>
    </source>
</evidence>
<dbReference type="GO" id="GO:0016887">
    <property type="term" value="F:ATP hydrolysis activity"/>
    <property type="evidence" value="ECO:0007669"/>
    <property type="project" value="InterPro"/>
</dbReference>
<protein>
    <submittedName>
        <fullName evidence="7">ATP-binding cassette domain-containing protein</fullName>
    </submittedName>
</protein>
<name>A0A9D5JZQ6_9BACT</name>
<organism evidence="7 8">
    <name type="scientific">candidate division KSB3 bacterium</name>
    <dbReference type="NCBI Taxonomy" id="2044937"/>
    <lineage>
        <taxon>Bacteria</taxon>
        <taxon>candidate division KSB3</taxon>
    </lineage>
</organism>
<dbReference type="InterPro" id="IPR017871">
    <property type="entry name" value="ABC_transporter-like_CS"/>
</dbReference>
<dbReference type="SMART" id="SM00382">
    <property type="entry name" value="AAA"/>
    <property type="match status" value="1"/>
</dbReference>
<dbReference type="PANTHER" id="PTHR43820">
    <property type="entry name" value="HIGH-AFFINITY BRANCHED-CHAIN AMINO ACID TRANSPORT ATP-BINDING PROTEIN LIVF"/>
    <property type="match status" value="1"/>
</dbReference>
<proteinExistence type="inferred from homology"/>
<evidence type="ECO:0000256" key="1">
    <source>
        <dbReference type="ARBA" id="ARBA00005417"/>
    </source>
</evidence>
<dbReference type="GO" id="GO:0015658">
    <property type="term" value="F:branched-chain amino acid transmembrane transporter activity"/>
    <property type="evidence" value="ECO:0007669"/>
    <property type="project" value="TreeGrafter"/>
</dbReference>
<dbReference type="SUPFAM" id="SSF52540">
    <property type="entry name" value="P-loop containing nucleoside triphosphate hydrolases"/>
    <property type="match status" value="1"/>
</dbReference>
<evidence type="ECO:0000256" key="3">
    <source>
        <dbReference type="ARBA" id="ARBA00022741"/>
    </source>
</evidence>
<dbReference type="PROSITE" id="PS50893">
    <property type="entry name" value="ABC_TRANSPORTER_2"/>
    <property type="match status" value="1"/>
</dbReference>
<keyword evidence="5" id="KW-0029">Amino-acid transport</keyword>
<keyword evidence="4 7" id="KW-0067">ATP-binding</keyword>
<accession>A0A9D5JZQ6</accession>
<evidence type="ECO:0000259" key="6">
    <source>
        <dbReference type="PROSITE" id="PS50893"/>
    </source>
</evidence>
<evidence type="ECO:0000256" key="5">
    <source>
        <dbReference type="ARBA" id="ARBA00022970"/>
    </source>
</evidence>
<dbReference type="InterPro" id="IPR003439">
    <property type="entry name" value="ABC_transporter-like_ATP-bd"/>
</dbReference>
<evidence type="ECO:0000313" key="8">
    <source>
        <dbReference type="Proteomes" id="UP000649604"/>
    </source>
</evidence>
<dbReference type="InterPro" id="IPR003593">
    <property type="entry name" value="AAA+_ATPase"/>
</dbReference>
<comment type="similarity">
    <text evidence="1">Belongs to the ABC transporter superfamily.</text>
</comment>
<dbReference type="PROSITE" id="PS00211">
    <property type="entry name" value="ABC_TRANSPORTER_1"/>
    <property type="match status" value="1"/>
</dbReference>
<dbReference type="Gene3D" id="3.40.50.300">
    <property type="entry name" value="P-loop containing nucleotide triphosphate hydrolases"/>
    <property type="match status" value="1"/>
</dbReference>
<gene>
    <name evidence="7" type="ORF">GF339_22325</name>
</gene>
<dbReference type="EMBL" id="WJJP01000723">
    <property type="protein sequence ID" value="MBD3327339.1"/>
    <property type="molecule type" value="Genomic_DNA"/>
</dbReference>
<dbReference type="CDD" id="cd03224">
    <property type="entry name" value="ABC_TM1139_LivF_branched"/>
    <property type="match status" value="1"/>
</dbReference>
<comment type="caution">
    <text evidence="7">The sequence shown here is derived from an EMBL/GenBank/DDBJ whole genome shotgun (WGS) entry which is preliminary data.</text>
</comment>
<dbReference type="Pfam" id="PF00005">
    <property type="entry name" value="ABC_tran"/>
    <property type="match status" value="1"/>
</dbReference>
<feature type="domain" description="ABC transporter" evidence="6">
    <location>
        <begin position="2"/>
        <end position="234"/>
    </location>
</feature>
<dbReference type="PANTHER" id="PTHR43820:SF4">
    <property type="entry name" value="HIGH-AFFINITY BRANCHED-CHAIN AMINO ACID TRANSPORT ATP-BINDING PROTEIN LIVF"/>
    <property type="match status" value="1"/>
</dbReference>
<dbReference type="Proteomes" id="UP000649604">
    <property type="component" value="Unassembled WGS sequence"/>
</dbReference>
<keyword evidence="3" id="KW-0547">Nucleotide-binding</keyword>
<evidence type="ECO:0000256" key="2">
    <source>
        <dbReference type="ARBA" id="ARBA00022448"/>
    </source>
</evidence>
<dbReference type="AlphaFoldDB" id="A0A9D5JZQ6"/>
<dbReference type="GO" id="GO:0015807">
    <property type="term" value="P:L-amino acid transport"/>
    <property type="evidence" value="ECO:0007669"/>
    <property type="project" value="TreeGrafter"/>
</dbReference>